<proteinExistence type="predicted"/>
<dbReference type="EMBL" id="ATMR01000127">
    <property type="protein sequence ID" value="EPR72189.1"/>
    <property type="molecule type" value="Genomic_DNA"/>
</dbReference>
<name>S7WZK4_9FLAO</name>
<keyword evidence="2" id="KW-1185">Reference proteome</keyword>
<dbReference type="Proteomes" id="UP000014962">
    <property type="component" value="Unassembled WGS sequence"/>
</dbReference>
<evidence type="ECO:0000313" key="1">
    <source>
        <dbReference type="EMBL" id="EPR72189.1"/>
    </source>
</evidence>
<dbReference type="AlphaFoldDB" id="S7WZK4"/>
<dbReference type="eggNOG" id="ENOG50316BM">
    <property type="taxonomic scope" value="Bacteria"/>
</dbReference>
<comment type="caution">
    <text evidence="1">The sequence shown here is derived from an EMBL/GenBank/DDBJ whole genome shotgun (WGS) entry which is preliminary data.</text>
</comment>
<reference evidence="1 2" key="1">
    <citation type="journal article" date="2013" name="Genome Announc.">
        <title>Draft Genome Sequence of Winogradskyella psychrotolerans RS-3T, Isolated from the Marine Transect of Kongsfjorden, Ny-Alesund, Svalbard, Arctic Ocean.</title>
        <authorList>
            <person name="Kumar Pinnaka A."/>
            <person name="Ara S."/>
            <person name="Singh A."/>
            <person name="Shivaji S."/>
        </authorList>
    </citation>
    <scope>NUCLEOTIDE SEQUENCE [LARGE SCALE GENOMIC DNA]</scope>
    <source>
        <strain evidence="1 2">RS-3</strain>
    </source>
</reference>
<accession>S7WZK4</accession>
<sequence length="52" mass="5761">MLLAKEALLDCITLSNCDELILSPSNLSYTALVFNPEVKYTIIESKVATWKG</sequence>
<gene>
    <name evidence="1" type="ORF">ADIWIN_2817</name>
</gene>
<evidence type="ECO:0000313" key="2">
    <source>
        <dbReference type="Proteomes" id="UP000014962"/>
    </source>
</evidence>
<organism evidence="1 2">
    <name type="scientific">Winogradskyella psychrotolerans RS-3</name>
    <dbReference type="NCBI Taxonomy" id="641526"/>
    <lineage>
        <taxon>Bacteria</taxon>
        <taxon>Pseudomonadati</taxon>
        <taxon>Bacteroidota</taxon>
        <taxon>Flavobacteriia</taxon>
        <taxon>Flavobacteriales</taxon>
        <taxon>Flavobacteriaceae</taxon>
        <taxon>Winogradskyella</taxon>
    </lineage>
</organism>
<dbReference type="Gene3D" id="3.40.50.11350">
    <property type="match status" value="1"/>
</dbReference>
<protein>
    <submittedName>
        <fullName evidence="1">Uncharacterized protein</fullName>
    </submittedName>
</protein>